<proteinExistence type="predicted"/>
<keyword evidence="3" id="KW-1185">Reference proteome</keyword>
<organism evidence="2 3">
    <name type="scientific">Sphaeroforma arctica JP610</name>
    <dbReference type="NCBI Taxonomy" id="667725"/>
    <lineage>
        <taxon>Eukaryota</taxon>
        <taxon>Ichthyosporea</taxon>
        <taxon>Ichthyophonida</taxon>
        <taxon>Sphaeroforma</taxon>
    </lineage>
</organism>
<evidence type="ECO:0000313" key="3">
    <source>
        <dbReference type="Proteomes" id="UP000054560"/>
    </source>
</evidence>
<evidence type="ECO:0000313" key="2">
    <source>
        <dbReference type="EMBL" id="KNC70713.1"/>
    </source>
</evidence>
<protein>
    <submittedName>
        <fullName evidence="2">Uncharacterized protein</fullName>
    </submittedName>
</protein>
<reference evidence="2 3" key="1">
    <citation type="submission" date="2011-02" db="EMBL/GenBank/DDBJ databases">
        <title>The Genome Sequence of Sphaeroforma arctica JP610.</title>
        <authorList>
            <consortium name="The Broad Institute Genome Sequencing Platform"/>
            <person name="Russ C."/>
            <person name="Cuomo C."/>
            <person name="Young S.K."/>
            <person name="Zeng Q."/>
            <person name="Gargeya S."/>
            <person name="Alvarado L."/>
            <person name="Berlin A."/>
            <person name="Chapman S.B."/>
            <person name="Chen Z."/>
            <person name="Freedman E."/>
            <person name="Gellesch M."/>
            <person name="Goldberg J."/>
            <person name="Griggs A."/>
            <person name="Gujja S."/>
            <person name="Heilman E."/>
            <person name="Heiman D."/>
            <person name="Howarth C."/>
            <person name="Mehta T."/>
            <person name="Neiman D."/>
            <person name="Pearson M."/>
            <person name="Roberts A."/>
            <person name="Saif S."/>
            <person name="Shea T."/>
            <person name="Shenoy N."/>
            <person name="Sisk P."/>
            <person name="Stolte C."/>
            <person name="Sykes S."/>
            <person name="White J."/>
            <person name="Yandava C."/>
            <person name="Burger G."/>
            <person name="Gray M.W."/>
            <person name="Holland P.W.H."/>
            <person name="King N."/>
            <person name="Lang F.B.F."/>
            <person name="Roger A.J."/>
            <person name="Ruiz-Trillo I."/>
            <person name="Haas B."/>
            <person name="Nusbaum C."/>
            <person name="Birren B."/>
        </authorList>
    </citation>
    <scope>NUCLEOTIDE SEQUENCE [LARGE SCALE GENOMIC DNA]</scope>
    <source>
        <strain evidence="2 3">JP610</strain>
    </source>
</reference>
<gene>
    <name evidence="2" type="ORF">SARC_16759</name>
</gene>
<sequence length="86" mass="9548">MPFFSSSKGKDKSKDSRDALENKNTKETLAAKNTKESIATLKLKYDAHPDGMRRAVSMKNVTDALHLTHLVAKSRLPSNKSFKALT</sequence>
<evidence type="ECO:0000256" key="1">
    <source>
        <dbReference type="SAM" id="MobiDB-lite"/>
    </source>
</evidence>
<feature type="compositionally biased region" description="Basic and acidic residues" evidence="1">
    <location>
        <begin position="8"/>
        <end position="26"/>
    </location>
</feature>
<dbReference type="Proteomes" id="UP000054560">
    <property type="component" value="Unassembled WGS sequence"/>
</dbReference>
<dbReference type="RefSeq" id="XP_014144615.1">
    <property type="nucleotide sequence ID" value="XM_014289140.1"/>
</dbReference>
<dbReference type="AlphaFoldDB" id="A0A0L0F3G1"/>
<feature type="non-terminal residue" evidence="2">
    <location>
        <position position="86"/>
    </location>
</feature>
<dbReference type="EMBL" id="KQ250402">
    <property type="protein sequence ID" value="KNC70713.1"/>
    <property type="molecule type" value="Genomic_DNA"/>
</dbReference>
<feature type="region of interest" description="Disordered" evidence="1">
    <location>
        <begin position="1"/>
        <end position="31"/>
    </location>
</feature>
<name>A0A0L0F3G1_9EUKA</name>
<dbReference type="GeneID" id="25917263"/>
<accession>A0A0L0F3G1</accession>